<dbReference type="Gene3D" id="3.40.50.1110">
    <property type="entry name" value="SGNH hydrolase"/>
    <property type="match status" value="1"/>
</dbReference>
<evidence type="ECO:0000313" key="6">
    <source>
        <dbReference type="Proteomes" id="UP000324974"/>
    </source>
</evidence>
<keyword evidence="2" id="KW-0378">Hydrolase</keyword>
<dbReference type="RefSeq" id="WP_246173738.1">
    <property type="nucleotide sequence ID" value="NZ_CP042425.1"/>
</dbReference>
<dbReference type="GO" id="GO:0016788">
    <property type="term" value="F:hydrolase activity, acting on ester bonds"/>
    <property type="evidence" value="ECO:0007669"/>
    <property type="project" value="UniProtKB-ARBA"/>
</dbReference>
<reference evidence="6" key="1">
    <citation type="submission" date="2019-08" db="EMBL/GenBank/DDBJ databases">
        <title>Limnoglobus roseus gen. nov., sp. nov., a novel freshwater planctomycete with a giant genome from the family Gemmataceae.</title>
        <authorList>
            <person name="Kulichevskaya I.S."/>
            <person name="Naumoff D.G."/>
            <person name="Miroshnikov K."/>
            <person name="Ivanova A."/>
            <person name="Philippov D.A."/>
            <person name="Hakobyan A."/>
            <person name="Rijpstra I.C."/>
            <person name="Sinninghe Damste J.S."/>
            <person name="Liesack W."/>
            <person name="Dedysh S.N."/>
        </authorList>
    </citation>
    <scope>NUCLEOTIDE SEQUENCE [LARGE SCALE GENOMIC DNA]</scope>
    <source>
        <strain evidence="6">PX52</strain>
    </source>
</reference>
<dbReference type="KEGG" id="lrs:PX52LOC_03252"/>
<keyword evidence="3" id="KW-1015">Disulfide bond</keyword>
<dbReference type="SMART" id="SM00560">
    <property type="entry name" value="LamGL"/>
    <property type="match status" value="1"/>
</dbReference>
<dbReference type="Gene3D" id="2.60.120.200">
    <property type="match status" value="1"/>
</dbReference>
<dbReference type="Proteomes" id="UP000324974">
    <property type="component" value="Chromosome"/>
</dbReference>
<dbReference type="SUPFAM" id="SSF52266">
    <property type="entry name" value="SGNH hydrolase"/>
    <property type="match status" value="1"/>
</dbReference>
<keyword evidence="6" id="KW-1185">Reference proteome</keyword>
<dbReference type="Pfam" id="PF13385">
    <property type="entry name" value="Laminin_G_3"/>
    <property type="match status" value="1"/>
</dbReference>
<sequence length="921" mass="99182">MPQHELQPRGVGPEEPAQLVQTLLPSLGKGGVLFDAHVAGNARQEIKLHWGKPDATGESDGRAVFSATNGHLSVWHMADAVRDEVGTLESKDTGTTPVTCVVGRARRFPGQKGVFGGDRIEGYPVGAAAHTTEAWFRAERPNGTVIGWGNEQGQGKVVMQYRSPPHVRMDCYFSGGDVAGTRPIPLGAWTHVVHTYEKGESRVYVNGALDGMSKTASAPLNVRTPARLFLGGWYHNYDFVGDIDEVRVSNVARSAEWVRLQYENQKAAQTLVGPVVQAGDTFSVSDRAVSVAEGKSVTLAAKAGGAQKVYWIVTRDGKDTVAATDRFTFTVDAGRLAVDATFSVTFKAVYPTEVKSETVAVTVREAIPEPAFTLASPAGWDGRSPLELVPRISNADAMRAAGADKLSYAWDVSGVAVVKDLGSGKLVLRRSQNSGRMTVRVAVDTGGPPTVRTVTIPVQEPATDPWIARTPGKDEKPEEGQFYPRDDRGEGTLHYNGTLPAAADSVFLRVYADGRLIDTVTQRPTAERGYAFTAKLKPGLVKYKVEFGTKAGDATTTLDTVANLVCGDAYVIDGQSNAESTDVGKDDPPFTSEWIRSFGHMTGDPVAARKGGWGNAVIRDRKGGQFQIGYWGMELARRLVEGQKVPVCIVNGAVGGSRIDAHQRNPADPTDAKTIYGRLLGRVRQAKLTHGIRAVFWHQGENDQGADGPTGGYGYETYQQDFVDLAAGWKTDYPNVQHYYAFQIWPRACAMGVKGSDNRLREVQRNLPKLFSRLDVMSTVGIVPAGGCHFPPAGYAAFARLIGPLVERDHYGKAPTASITAPNLVRAYFSTAETDVIVLEFDQPVIWENKLADQFHLSNGRGKVTSGASVGNRLTLKLTAPTASTAITYLDSAAWSPGKLLRGENGIAALTFCDVPISPAP</sequence>
<dbReference type="AlphaFoldDB" id="A0A5C1AH72"/>
<dbReference type="EMBL" id="CP042425">
    <property type="protein sequence ID" value="QEL16308.1"/>
    <property type="molecule type" value="Genomic_DNA"/>
</dbReference>
<dbReference type="InterPro" id="IPR036514">
    <property type="entry name" value="SGNH_hydro_sf"/>
</dbReference>
<dbReference type="InterPro" id="IPR006558">
    <property type="entry name" value="LamG-like"/>
</dbReference>
<organism evidence="5 6">
    <name type="scientific">Limnoglobus roseus</name>
    <dbReference type="NCBI Taxonomy" id="2598579"/>
    <lineage>
        <taxon>Bacteria</taxon>
        <taxon>Pseudomonadati</taxon>
        <taxon>Planctomycetota</taxon>
        <taxon>Planctomycetia</taxon>
        <taxon>Gemmatales</taxon>
        <taxon>Gemmataceae</taxon>
        <taxon>Limnoglobus</taxon>
    </lineage>
</organism>
<evidence type="ECO:0000259" key="4">
    <source>
        <dbReference type="SMART" id="SM00560"/>
    </source>
</evidence>
<feature type="domain" description="LamG-like jellyroll fold" evidence="4">
    <location>
        <begin position="128"/>
        <end position="256"/>
    </location>
</feature>
<evidence type="ECO:0000256" key="3">
    <source>
        <dbReference type="ARBA" id="ARBA00023157"/>
    </source>
</evidence>
<keyword evidence="1" id="KW-0732">Signal</keyword>
<gene>
    <name evidence="5" type="ORF">PX52LOC_03252</name>
</gene>
<dbReference type="InterPro" id="IPR013320">
    <property type="entry name" value="ConA-like_dom_sf"/>
</dbReference>
<accession>A0A5C1AH72</accession>
<evidence type="ECO:0000256" key="2">
    <source>
        <dbReference type="ARBA" id="ARBA00022801"/>
    </source>
</evidence>
<name>A0A5C1AH72_9BACT</name>
<evidence type="ECO:0000256" key="1">
    <source>
        <dbReference type="ARBA" id="ARBA00022729"/>
    </source>
</evidence>
<dbReference type="Pfam" id="PF03629">
    <property type="entry name" value="SASA"/>
    <property type="match status" value="1"/>
</dbReference>
<dbReference type="SUPFAM" id="SSF49899">
    <property type="entry name" value="Concanavalin A-like lectins/glucanases"/>
    <property type="match status" value="1"/>
</dbReference>
<evidence type="ECO:0000313" key="5">
    <source>
        <dbReference type="EMBL" id="QEL16308.1"/>
    </source>
</evidence>
<protein>
    <recommendedName>
        <fullName evidence="4">LamG-like jellyroll fold domain-containing protein</fullName>
    </recommendedName>
</protein>
<proteinExistence type="predicted"/>
<dbReference type="InterPro" id="IPR005181">
    <property type="entry name" value="SASA"/>
</dbReference>